<keyword evidence="2" id="KW-1185">Reference proteome</keyword>
<sequence>MRDALKSLREDKSIMFLPADKGHANVVMDTDTYRAKVSTLIENGPYQLLNKDPTDRLTRKLSEKLLTLKRTGSLSEAVYNKIRPRHKQPPRIYGLPRIHKADVPLRPIVSCLNTFAYDLSAYLANILSPLTGKSE</sequence>
<dbReference type="EMBL" id="CALNXJ010000069">
    <property type="protein sequence ID" value="CAH3158874.1"/>
    <property type="molecule type" value="Genomic_DNA"/>
</dbReference>
<proteinExistence type="predicted"/>
<dbReference type="PANTHER" id="PTHR21301:SF11">
    <property type="entry name" value="GIY-YIG DOMAIN-CONTAINING PROTEIN"/>
    <property type="match status" value="1"/>
</dbReference>
<dbReference type="Proteomes" id="UP001159428">
    <property type="component" value="Unassembled WGS sequence"/>
</dbReference>
<protein>
    <recommendedName>
        <fullName evidence="3">Reverse transcriptase</fullName>
    </recommendedName>
</protein>
<name>A0AAU9XU88_9CNID</name>
<evidence type="ECO:0008006" key="3">
    <source>
        <dbReference type="Google" id="ProtNLM"/>
    </source>
</evidence>
<dbReference type="PANTHER" id="PTHR21301">
    <property type="entry name" value="REVERSE TRANSCRIPTASE"/>
    <property type="match status" value="1"/>
</dbReference>
<dbReference type="AlphaFoldDB" id="A0AAU9XU88"/>
<evidence type="ECO:0000313" key="1">
    <source>
        <dbReference type="EMBL" id="CAH3158874.1"/>
    </source>
</evidence>
<organism evidence="1 2">
    <name type="scientific">Pocillopora meandrina</name>
    <dbReference type="NCBI Taxonomy" id="46732"/>
    <lineage>
        <taxon>Eukaryota</taxon>
        <taxon>Metazoa</taxon>
        <taxon>Cnidaria</taxon>
        <taxon>Anthozoa</taxon>
        <taxon>Hexacorallia</taxon>
        <taxon>Scleractinia</taxon>
        <taxon>Astrocoeniina</taxon>
        <taxon>Pocilloporidae</taxon>
        <taxon>Pocillopora</taxon>
    </lineage>
</organism>
<comment type="caution">
    <text evidence="1">The sequence shown here is derived from an EMBL/GenBank/DDBJ whole genome shotgun (WGS) entry which is preliminary data.</text>
</comment>
<reference evidence="1 2" key="1">
    <citation type="submission" date="2022-05" db="EMBL/GenBank/DDBJ databases">
        <authorList>
            <consortium name="Genoscope - CEA"/>
            <person name="William W."/>
        </authorList>
    </citation>
    <scope>NUCLEOTIDE SEQUENCE [LARGE SCALE GENOMIC DNA]</scope>
</reference>
<gene>
    <name evidence="1" type="ORF">PMEA_00030793</name>
</gene>
<evidence type="ECO:0000313" key="2">
    <source>
        <dbReference type="Proteomes" id="UP001159428"/>
    </source>
</evidence>
<accession>A0AAU9XU88</accession>